<evidence type="ECO:0000256" key="3">
    <source>
        <dbReference type="ARBA" id="ARBA00022989"/>
    </source>
</evidence>
<dbReference type="Pfam" id="PF13000">
    <property type="entry name" value="Acatn"/>
    <property type="match status" value="2"/>
</dbReference>
<dbReference type="AlphaFoldDB" id="A0A5A8EMX8"/>
<feature type="transmembrane region" description="Helical" evidence="6">
    <location>
        <begin position="390"/>
        <end position="413"/>
    </location>
</feature>
<feature type="transmembrane region" description="Helical" evidence="6">
    <location>
        <begin position="179"/>
        <end position="200"/>
    </location>
</feature>
<evidence type="ECO:0000256" key="5">
    <source>
        <dbReference type="SAM" id="MobiDB-lite"/>
    </source>
</evidence>
<keyword evidence="2 6" id="KW-0812">Transmembrane</keyword>
<organism evidence="7 8">
    <name type="scientific">Cafeteria roenbergensis</name>
    <name type="common">Marine flagellate</name>
    <dbReference type="NCBI Taxonomy" id="33653"/>
    <lineage>
        <taxon>Eukaryota</taxon>
        <taxon>Sar</taxon>
        <taxon>Stramenopiles</taxon>
        <taxon>Bigyra</taxon>
        <taxon>Opalozoa</taxon>
        <taxon>Bicosoecida</taxon>
        <taxon>Cafeteriaceae</taxon>
        <taxon>Cafeteria</taxon>
    </lineage>
</organism>
<evidence type="ECO:0000256" key="6">
    <source>
        <dbReference type="SAM" id="Phobius"/>
    </source>
</evidence>
<dbReference type="OrthoDB" id="6415790at2759"/>
<evidence type="ECO:0008006" key="9">
    <source>
        <dbReference type="Google" id="ProtNLM"/>
    </source>
</evidence>
<feature type="transmembrane region" description="Helical" evidence="6">
    <location>
        <begin position="147"/>
        <end position="167"/>
    </location>
</feature>
<evidence type="ECO:0000256" key="4">
    <source>
        <dbReference type="ARBA" id="ARBA00023136"/>
    </source>
</evidence>
<dbReference type="PANTHER" id="PTHR12778:SF9">
    <property type="entry name" value="ACETYL-COENZYME A TRANSPORTER 1"/>
    <property type="match status" value="1"/>
</dbReference>
<reference evidence="7 8" key="1">
    <citation type="submission" date="2019-07" db="EMBL/GenBank/DDBJ databases">
        <title>Genomes of Cafeteria roenbergensis.</title>
        <authorList>
            <person name="Fischer M.G."/>
            <person name="Hackl T."/>
            <person name="Roman M."/>
        </authorList>
    </citation>
    <scope>NUCLEOTIDE SEQUENCE [LARGE SCALE GENOMIC DNA]</scope>
    <source>
        <strain evidence="7 8">E4-10P</strain>
    </source>
</reference>
<dbReference type="InterPro" id="IPR004752">
    <property type="entry name" value="AmpG_permease/AT-1"/>
</dbReference>
<feature type="transmembrane region" description="Helical" evidence="6">
    <location>
        <begin position="259"/>
        <end position="283"/>
    </location>
</feature>
<keyword evidence="4 6" id="KW-0472">Membrane</keyword>
<dbReference type="GO" id="GO:0008521">
    <property type="term" value="F:acetyl-CoA transmembrane transporter activity"/>
    <property type="evidence" value="ECO:0007669"/>
    <property type="project" value="InterPro"/>
</dbReference>
<evidence type="ECO:0000256" key="1">
    <source>
        <dbReference type="ARBA" id="ARBA00004141"/>
    </source>
</evidence>
<accession>A0A5A8EMX8</accession>
<evidence type="ECO:0000313" key="7">
    <source>
        <dbReference type="EMBL" id="KAA0178047.1"/>
    </source>
</evidence>
<feature type="transmembrane region" description="Helical" evidence="6">
    <location>
        <begin position="359"/>
        <end position="378"/>
    </location>
</feature>
<dbReference type="Proteomes" id="UP000322899">
    <property type="component" value="Unassembled WGS sequence"/>
</dbReference>
<feature type="transmembrane region" description="Helical" evidence="6">
    <location>
        <begin position="108"/>
        <end position="126"/>
    </location>
</feature>
<feature type="transmembrane region" description="Helical" evidence="6">
    <location>
        <begin position="212"/>
        <end position="239"/>
    </location>
</feature>
<gene>
    <name evidence="7" type="ORF">FNF27_00595</name>
</gene>
<dbReference type="InterPro" id="IPR024371">
    <property type="entry name" value="AcetylCoA_trans_1-like"/>
</dbReference>
<dbReference type="Gene3D" id="1.20.1250.20">
    <property type="entry name" value="MFS general substrate transporter like domains"/>
    <property type="match status" value="1"/>
</dbReference>
<sequence length="604" mass="64599">MRMGNQAPEPQRHRQRKGARSGAATAEAERTGHSPASRRPDDDDDASTVAGKHEIAVVDAPGGDGSSHVEAAPMKDIPSLLLLLLLYTLQGVPMGLASAIPIMLQSSGFGFGAKALFSFAAWPYSLKVLWSPVVDAVYSDAFGRRKSWVVPVQIITGLVMIAMGMIIDDELVPGAAPNLWRLTAAFFALYFLVATQDIAVDGWALTMLRPENVGLASVCNSVGQTAGYIISYALLLALGDAEFCNSYLRVESARSDSPIVTLGSFMLFWGAVFVVITALVGIFKSEKAAAVQEGRPPPDHSFAAAGAAIRHSYHDAWRVLTLPSVLKLIVVLLTARAAFAAIQGGMDLELLQKGVPKQTLLVIGLVYTPFEIVFSLMASKWTAGSRPLGVWTSAYPLRIAIGLGLLLVVSALPDVQPGEHSEHPLWWYVVLVALFVSMRLSANVMFVAQMAFSNRIADDRIGGTYMTILNTVSNAGAMWSTPVALMSIEFLEQSGCYSADAVAKAGDSWLPFVNMGLTASDRLQLPNSKGMASSCITQAGWEQCAAAGGQCSHLADGYALTGLACTAIGLLWFAFFWGQLNHLQDLPKSAWLLASEKGGKRDSE</sequence>
<feature type="transmembrane region" description="Helical" evidence="6">
    <location>
        <begin position="319"/>
        <end position="339"/>
    </location>
</feature>
<feature type="region of interest" description="Disordered" evidence="5">
    <location>
        <begin position="1"/>
        <end position="48"/>
    </location>
</feature>
<name>A0A5A8EMX8_CAFRO</name>
<protein>
    <recommendedName>
        <fullName evidence="9">Major facilitator superfamily (MFS) profile domain-containing protein</fullName>
    </recommendedName>
</protein>
<dbReference type="EMBL" id="VLTO01000002">
    <property type="protein sequence ID" value="KAA0178047.1"/>
    <property type="molecule type" value="Genomic_DNA"/>
</dbReference>
<dbReference type="InterPro" id="IPR036259">
    <property type="entry name" value="MFS_trans_sf"/>
</dbReference>
<comment type="subcellular location">
    <subcellularLocation>
        <location evidence="1">Membrane</location>
        <topology evidence="1">Multi-pass membrane protein</topology>
    </subcellularLocation>
</comment>
<feature type="transmembrane region" description="Helical" evidence="6">
    <location>
        <begin position="80"/>
        <end position="102"/>
    </location>
</feature>
<evidence type="ECO:0000313" key="8">
    <source>
        <dbReference type="Proteomes" id="UP000322899"/>
    </source>
</evidence>
<keyword evidence="3 6" id="KW-1133">Transmembrane helix</keyword>
<proteinExistence type="predicted"/>
<evidence type="ECO:0000256" key="2">
    <source>
        <dbReference type="ARBA" id="ARBA00022692"/>
    </source>
</evidence>
<dbReference type="GO" id="GO:0035348">
    <property type="term" value="P:acetyl-CoA transmembrane transport"/>
    <property type="evidence" value="ECO:0007669"/>
    <property type="project" value="InterPro"/>
</dbReference>
<dbReference type="SUPFAM" id="SSF103473">
    <property type="entry name" value="MFS general substrate transporter"/>
    <property type="match status" value="1"/>
</dbReference>
<dbReference type="GO" id="GO:0016020">
    <property type="term" value="C:membrane"/>
    <property type="evidence" value="ECO:0007669"/>
    <property type="project" value="UniProtKB-SubCell"/>
</dbReference>
<feature type="transmembrane region" description="Helical" evidence="6">
    <location>
        <begin position="425"/>
        <end position="448"/>
    </location>
</feature>
<dbReference type="PANTHER" id="PTHR12778">
    <property type="entry name" value="SOLUTE CARRIER FAMILY 33 ACETYL-COA TRANSPORTER -RELATED"/>
    <property type="match status" value="1"/>
</dbReference>
<comment type="caution">
    <text evidence="7">The sequence shown here is derived from an EMBL/GenBank/DDBJ whole genome shotgun (WGS) entry which is preliminary data.</text>
</comment>
<feature type="transmembrane region" description="Helical" evidence="6">
    <location>
        <begin position="558"/>
        <end position="578"/>
    </location>
</feature>